<evidence type="ECO:0000313" key="5">
    <source>
        <dbReference type="Proteomes" id="UP000215459"/>
    </source>
</evidence>
<protein>
    <recommendedName>
        <fullName evidence="3">Nudix hydrolase domain-containing protein</fullName>
    </recommendedName>
</protein>
<dbReference type="OrthoDB" id="9816289at2"/>
<name>A0A235BA40_9BACL</name>
<evidence type="ECO:0000259" key="3">
    <source>
        <dbReference type="PROSITE" id="PS51462"/>
    </source>
</evidence>
<dbReference type="GO" id="GO:0016787">
    <property type="term" value="F:hydrolase activity"/>
    <property type="evidence" value="ECO:0007669"/>
    <property type="project" value="UniProtKB-KW"/>
</dbReference>
<evidence type="ECO:0000256" key="1">
    <source>
        <dbReference type="ARBA" id="ARBA00001946"/>
    </source>
</evidence>
<dbReference type="AlphaFoldDB" id="A0A235BA40"/>
<dbReference type="InterPro" id="IPR000086">
    <property type="entry name" value="NUDIX_hydrolase_dom"/>
</dbReference>
<dbReference type="PANTHER" id="PTHR43046:SF2">
    <property type="entry name" value="8-OXO-DGTP DIPHOSPHATASE-RELATED"/>
    <property type="match status" value="1"/>
</dbReference>
<dbReference type="Proteomes" id="UP000215459">
    <property type="component" value="Unassembled WGS sequence"/>
</dbReference>
<dbReference type="SUPFAM" id="SSF55811">
    <property type="entry name" value="Nudix"/>
    <property type="match status" value="1"/>
</dbReference>
<dbReference type="EMBL" id="NOWF01000002">
    <property type="protein sequence ID" value="OYD09164.1"/>
    <property type="molecule type" value="Genomic_DNA"/>
</dbReference>
<comment type="caution">
    <text evidence="4">The sequence shown here is derived from an EMBL/GenBank/DDBJ whole genome shotgun (WGS) entry which is preliminary data.</text>
</comment>
<dbReference type="Gene3D" id="3.90.79.10">
    <property type="entry name" value="Nucleoside Triphosphate Pyrophosphohydrolase"/>
    <property type="match status" value="1"/>
</dbReference>
<reference evidence="4 5" key="1">
    <citation type="submission" date="2017-07" db="EMBL/GenBank/DDBJ databases">
        <title>The genome sequence of Paludifilum halophilum highlights mechanisms for microbial adaptation to high salt environemnts.</title>
        <authorList>
            <person name="Belbahri L."/>
        </authorList>
    </citation>
    <scope>NUCLEOTIDE SEQUENCE [LARGE SCALE GENOMIC DNA]</scope>
    <source>
        <strain evidence="4 5">DSM 102817</strain>
    </source>
</reference>
<comment type="cofactor">
    <cofactor evidence="1">
        <name>Mg(2+)</name>
        <dbReference type="ChEBI" id="CHEBI:18420"/>
    </cofactor>
</comment>
<dbReference type="PROSITE" id="PS51462">
    <property type="entry name" value="NUDIX"/>
    <property type="match status" value="1"/>
</dbReference>
<proteinExistence type="predicted"/>
<accession>A0A235BA40</accession>
<dbReference type="InterPro" id="IPR015797">
    <property type="entry name" value="NUDIX_hydrolase-like_dom_sf"/>
</dbReference>
<sequence length="155" mass="17011">MGSSPRGGTILMLPKHYVAAAGIVLNENEDVLLIRRADNMHWEPPGGVVELEDGLEAAVVREVKEESGVDAEVIRLTGVYKTVGRRGFHVVSLVFLCRAVGGVLRPSEETVAAGFFSADDALNKIERERIRIRLEDALADRKTPFVRSFLTPEAK</sequence>
<dbReference type="CDD" id="cd02883">
    <property type="entry name" value="NUDIX_Hydrolase"/>
    <property type="match status" value="1"/>
</dbReference>
<organism evidence="4 5">
    <name type="scientific">Paludifilum halophilum</name>
    <dbReference type="NCBI Taxonomy" id="1642702"/>
    <lineage>
        <taxon>Bacteria</taxon>
        <taxon>Bacillati</taxon>
        <taxon>Bacillota</taxon>
        <taxon>Bacilli</taxon>
        <taxon>Bacillales</taxon>
        <taxon>Thermoactinomycetaceae</taxon>
        <taxon>Paludifilum</taxon>
    </lineage>
</organism>
<keyword evidence="2" id="KW-0378">Hydrolase</keyword>
<keyword evidence="5" id="KW-1185">Reference proteome</keyword>
<evidence type="ECO:0000313" key="4">
    <source>
        <dbReference type="EMBL" id="OYD09164.1"/>
    </source>
</evidence>
<dbReference type="Pfam" id="PF00293">
    <property type="entry name" value="NUDIX"/>
    <property type="match status" value="1"/>
</dbReference>
<feature type="domain" description="Nudix hydrolase" evidence="3">
    <location>
        <begin position="15"/>
        <end position="138"/>
    </location>
</feature>
<evidence type="ECO:0000256" key="2">
    <source>
        <dbReference type="ARBA" id="ARBA00022801"/>
    </source>
</evidence>
<gene>
    <name evidence="4" type="ORF">CHM34_03590</name>
</gene>
<dbReference type="PANTHER" id="PTHR43046">
    <property type="entry name" value="GDP-MANNOSE MANNOSYL HYDROLASE"/>
    <property type="match status" value="1"/>
</dbReference>